<dbReference type="InterPro" id="IPR028087">
    <property type="entry name" value="Tad_N"/>
</dbReference>
<evidence type="ECO:0000313" key="2">
    <source>
        <dbReference type="EMBL" id="GLR67487.1"/>
    </source>
</evidence>
<dbReference type="Proteomes" id="UP001156641">
    <property type="component" value="Unassembled WGS sequence"/>
</dbReference>
<dbReference type="EMBL" id="BSOS01000067">
    <property type="protein sequence ID" value="GLR67487.1"/>
    <property type="molecule type" value="Genomic_DNA"/>
</dbReference>
<dbReference type="Pfam" id="PF13400">
    <property type="entry name" value="Tad"/>
    <property type="match status" value="1"/>
</dbReference>
<keyword evidence="3" id="KW-1185">Reference proteome</keyword>
<protein>
    <recommendedName>
        <fullName evidence="1">Putative Flp pilus-assembly TadG-like N-terminal domain-containing protein</fullName>
    </recommendedName>
</protein>
<evidence type="ECO:0000313" key="3">
    <source>
        <dbReference type="Proteomes" id="UP001156641"/>
    </source>
</evidence>
<proteinExistence type="predicted"/>
<evidence type="ECO:0000259" key="1">
    <source>
        <dbReference type="Pfam" id="PF13400"/>
    </source>
</evidence>
<accession>A0ABQ6A710</accession>
<gene>
    <name evidence="2" type="ORF">GCM10010909_21680</name>
</gene>
<name>A0ABQ6A710_9PROT</name>
<organism evidence="2 3">
    <name type="scientific">Acidocella aquatica</name>
    <dbReference type="NCBI Taxonomy" id="1922313"/>
    <lineage>
        <taxon>Bacteria</taxon>
        <taxon>Pseudomonadati</taxon>
        <taxon>Pseudomonadota</taxon>
        <taxon>Alphaproteobacteria</taxon>
        <taxon>Acetobacterales</taxon>
        <taxon>Acidocellaceae</taxon>
        <taxon>Acidocella</taxon>
    </lineage>
</organism>
<comment type="caution">
    <text evidence="2">The sequence shown here is derived from an EMBL/GenBank/DDBJ whole genome shotgun (WGS) entry which is preliminary data.</text>
</comment>
<sequence length="581" mass="59367">MSDMFHKLVHKRCFAALLTRLRPSLGRRGAVALIIALTAPLLIAATGLAVDVGYWYQQQDTLQSATDAAALAAATTNAATTINQTTSYSVTDSTTAEPYAVTAANNASNSQFGLTPSTLTLTYTPGILSNGTTISTWQASATIPRASFFSRVKGMGLAGLLPGTQSASASAVVKTVTTTTGGSCLLSLGTAGQSTIGNLTSNGNNLVDAFGCNITADSNACNGNKSAISAIGGATIQTTATTVNSLTGASIFTAGCTYHDSQSNILAANGTASNNYNIVTGAPVESDPLYYMGDVPTFWYDISSNLTSIPPCVEYLVSGSGNSASVLISPPFQDNGNDTLRYTYCLFDSSSKTYTIPTQGTVTFSNNVSYFFNNGFSTGSQTTVTFGTGIYYFDGTANNNKDGLNVNGGSVITALGTTFVFAGSTSYSLGGSSTALNMSAPSTNCVAPQNYNAPAEAQNNYTASLYNMTSIENGQGICGILIYQARNDVLGGTINGGVASTVNGIIYTPKAGFTSTGNATISSTTDSSGTPTGTFAVLSDNFKVSGTGKLEVSIGAGSSSDLAASLVQQKSSTTSAALLVN</sequence>
<reference evidence="3" key="1">
    <citation type="journal article" date="2019" name="Int. J. Syst. Evol. Microbiol.">
        <title>The Global Catalogue of Microorganisms (GCM) 10K type strain sequencing project: providing services to taxonomists for standard genome sequencing and annotation.</title>
        <authorList>
            <consortium name="The Broad Institute Genomics Platform"/>
            <consortium name="The Broad Institute Genome Sequencing Center for Infectious Disease"/>
            <person name="Wu L."/>
            <person name="Ma J."/>
        </authorList>
    </citation>
    <scope>NUCLEOTIDE SEQUENCE [LARGE SCALE GENOMIC DNA]</scope>
    <source>
        <strain evidence="3">NBRC 112502</strain>
    </source>
</reference>
<feature type="domain" description="Putative Flp pilus-assembly TadG-like N-terminal" evidence="1">
    <location>
        <begin position="29"/>
        <end position="75"/>
    </location>
</feature>